<keyword evidence="4 5" id="KW-0732">Signal</keyword>
<dbReference type="VEuPathDB" id="FungiDB:KRP22_15070"/>
<comment type="subcellular location">
    <subcellularLocation>
        <location evidence="1 5">Secreted</location>
    </subcellularLocation>
</comment>
<evidence type="ECO:0000256" key="5">
    <source>
        <dbReference type="RuleBase" id="RU367124"/>
    </source>
</evidence>
<dbReference type="InterPro" id="IPR031825">
    <property type="entry name" value="RXLR"/>
</dbReference>
<dbReference type="eggNOG" id="ENOG502R7Y7">
    <property type="taxonomic scope" value="Eukaryota"/>
</dbReference>
<dbReference type="Proteomes" id="UP000005238">
    <property type="component" value="Unassembled WGS sequence"/>
</dbReference>
<evidence type="ECO:0000256" key="4">
    <source>
        <dbReference type="ARBA" id="ARBA00022729"/>
    </source>
</evidence>
<evidence type="ECO:0000256" key="1">
    <source>
        <dbReference type="ARBA" id="ARBA00004613"/>
    </source>
</evidence>
<dbReference type="EMBL" id="KF273342">
    <property type="protein sequence ID" value="AGZ84848.1"/>
    <property type="molecule type" value="Genomic_DNA"/>
</dbReference>
<sequence>MRMAQLLLLVVATFIACCSAVTDAENSIQDNALTTDPTTEIATKDHRYLKGSKTTSDEATVDEERFAPKFGMFLGGLKLPKFQGLSKLPLLKQTTLIQKKLGKKAADLYLKTPKKRYEVNLQNFI</sequence>
<feature type="signal peptide" evidence="5">
    <location>
        <begin position="1"/>
        <end position="20"/>
    </location>
</feature>
<dbReference type="EnsemblProtists" id="Phyra78158">
    <property type="protein sequence ID" value="Phyra78158"/>
    <property type="gene ID" value="Phyra78158"/>
</dbReference>
<dbReference type="VEuPathDB" id="FungiDB:KRP23_14914"/>
<gene>
    <name evidence="6" type="primary">Avh68</name>
</gene>
<reference evidence="8" key="3">
    <citation type="submission" date="2015-06" db="UniProtKB">
        <authorList>
            <consortium name="EnsemblProtists"/>
        </authorList>
    </citation>
    <scope>IDENTIFICATION</scope>
    <source>
        <strain evidence="8">Pr102</strain>
    </source>
</reference>
<comment type="function">
    <text evidence="5">Effector that suppresses plant defense responses during pathogen infection.</text>
</comment>
<organism evidence="8 9">
    <name type="scientific">Phytophthora ramorum</name>
    <name type="common">Sudden oak death agent</name>
    <dbReference type="NCBI Taxonomy" id="164328"/>
    <lineage>
        <taxon>Eukaryota</taxon>
        <taxon>Sar</taxon>
        <taxon>Stramenopiles</taxon>
        <taxon>Oomycota</taxon>
        <taxon>Peronosporomycetes</taxon>
        <taxon>Peronosporales</taxon>
        <taxon>Peronosporaceae</taxon>
        <taxon>Phytophthora</taxon>
    </lineage>
</organism>
<keyword evidence="9" id="KW-1185">Reference proteome</keyword>
<protein>
    <recommendedName>
        <fullName evidence="5">RxLR effector protein</fullName>
    </recommendedName>
</protein>
<name>H3GNH4_PHYRM</name>
<reference evidence="6" key="2">
    <citation type="journal article" date="2013" name="PLoS ONE">
        <title>Evolution of RXLR-Class Effectors in the Oomycete Plant Pathogen Phytophthora ramorum.</title>
        <authorList>
            <person name="Goss E.M."/>
            <person name="Press C.M."/>
            <person name="Grunwald N.J."/>
        </authorList>
    </citation>
    <scope>NUCLEOTIDE SEQUENCE</scope>
    <source>
        <strain evidence="6">Pr-102</strain>
        <strain evidence="7">Wsda3765</strain>
    </source>
</reference>
<dbReference type="EMBL" id="DS566026">
    <property type="status" value="NOT_ANNOTATED_CDS"/>
    <property type="molecule type" value="Genomic_DNA"/>
</dbReference>
<accession>H3GNH4</accession>
<dbReference type="OMA" id="DYRYLRG"/>
<evidence type="ECO:0000313" key="6">
    <source>
        <dbReference type="EMBL" id="AGZ84848.1"/>
    </source>
</evidence>
<dbReference type="EMBL" id="KF273344">
    <property type="protein sequence ID" value="AGZ84850.1"/>
    <property type="molecule type" value="Genomic_DNA"/>
</dbReference>
<dbReference type="Pfam" id="PF16810">
    <property type="entry name" value="RXLR"/>
    <property type="match status" value="1"/>
</dbReference>
<dbReference type="AlphaFoldDB" id="H3GNH4"/>
<comment type="similarity">
    <text evidence="2 5">Belongs to the RxLR effector family.</text>
</comment>
<evidence type="ECO:0000256" key="3">
    <source>
        <dbReference type="ARBA" id="ARBA00022525"/>
    </source>
</evidence>
<evidence type="ECO:0000313" key="7">
    <source>
        <dbReference type="EMBL" id="AGZ84850.1"/>
    </source>
</evidence>
<dbReference type="HOGENOM" id="CLU_143156_1_0_1"/>
<reference evidence="9" key="1">
    <citation type="journal article" date="2006" name="Science">
        <title>Phytophthora genome sequences uncover evolutionary origins and mechanisms of pathogenesis.</title>
        <authorList>
            <person name="Tyler B.M."/>
            <person name="Tripathy S."/>
            <person name="Zhang X."/>
            <person name="Dehal P."/>
            <person name="Jiang R.H."/>
            <person name="Aerts A."/>
            <person name="Arredondo F.D."/>
            <person name="Baxter L."/>
            <person name="Bensasson D."/>
            <person name="Beynon J.L."/>
            <person name="Chapman J."/>
            <person name="Damasceno C.M."/>
            <person name="Dorrance A.E."/>
            <person name="Dou D."/>
            <person name="Dickerman A.W."/>
            <person name="Dubchak I.L."/>
            <person name="Garbelotto M."/>
            <person name="Gijzen M."/>
            <person name="Gordon S.G."/>
            <person name="Govers F."/>
            <person name="Grunwald N.J."/>
            <person name="Huang W."/>
            <person name="Ivors K.L."/>
            <person name="Jones R.W."/>
            <person name="Kamoun S."/>
            <person name="Krampis K."/>
            <person name="Lamour K.H."/>
            <person name="Lee M.K."/>
            <person name="McDonald W.H."/>
            <person name="Medina M."/>
            <person name="Meijer H.J."/>
            <person name="Nordberg E.K."/>
            <person name="Maclean D.J."/>
            <person name="Ospina-Giraldo M.D."/>
            <person name="Morris P.F."/>
            <person name="Phuntumart V."/>
            <person name="Putnam N.H."/>
            <person name="Rash S."/>
            <person name="Rose J.K."/>
            <person name="Sakihama Y."/>
            <person name="Salamov A.A."/>
            <person name="Savidor A."/>
            <person name="Scheuring C.F."/>
            <person name="Smith B.M."/>
            <person name="Sobral B.W."/>
            <person name="Terry A."/>
            <person name="Torto-Alalibo T.A."/>
            <person name="Win J."/>
            <person name="Xu Z."/>
            <person name="Zhang H."/>
            <person name="Grigoriev I.V."/>
            <person name="Rokhsar D.S."/>
            <person name="Boore J.L."/>
        </authorList>
    </citation>
    <scope>NUCLEOTIDE SEQUENCE [LARGE SCALE GENOMIC DNA]</scope>
    <source>
        <strain evidence="9">Pr102</strain>
    </source>
</reference>
<evidence type="ECO:0000313" key="9">
    <source>
        <dbReference type="Proteomes" id="UP000005238"/>
    </source>
</evidence>
<feature type="chain" id="PRO_5010118829" description="RxLR effector protein" evidence="5">
    <location>
        <begin position="21"/>
        <end position="125"/>
    </location>
</feature>
<dbReference type="PROSITE" id="PS51257">
    <property type="entry name" value="PROKAR_LIPOPROTEIN"/>
    <property type="match status" value="1"/>
</dbReference>
<dbReference type="InParanoid" id="H3GNH4"/>
<evidence type="ECO:0000256" key="2">
    <source>
        <dbReference type="ARBA" id="ARBA00010400"/>
    </source>
</evidence>
<proteinExistence type="inferred from homology"/>
<keyword evidence="3 5" id="KW-0964">Secreted</keyword>
<dbReference type="OrthoDB" id="97448at2759"/>
<comment type="domain">
    <text evidence="5">The RxLR-dEER motif acts to carry the protein into the host cell cytoplasm through binding to cell surface phosphatidylinositol-3-phosphate.</text>
</comment>
<evidence type="ECO:0000313" key="8">
    <source>
        <dbReference type="EnsemblProtists" id="Phyra78158"/>
    </source>
</evidence>